<dbReference type="SUPFAM" id="SSF47986">
    <property type="entry name" value="DEATH domain"/>
    <property type="match status" value="1"/>
</dbReference>
<dbReference type="InterPro" id="IPR011029">
    <property type="entry name" value="DEATH-like_dom_sf"/>
</dbReference>
<protein>
    <submittedName>
        <fullName evidence="2">UNC5C-like protein</fullName>
    </submittedName>
</protein>
<feature type="region of interest" description="Disordered" evidence="1">
    <location>
        <begin position="132"/>
        <end position="155"/>
    </location>
</feature>
<organism evidence="2 3">
    <name type="scientific">Chelonia mydas</name>
    <name type="common">Green sea-turtle</name>
    <name type="synonym">Chelonia agassizi</name>
    <dbReference type="NCBI Taxonomy" id="8469"/>
    <lineage>
        <taxon>Eukaryota</taxon>
        <taxon>Metazoa</taxon>
        <taxon>Chordata</taxon>
        <taxon>Craniata</taxon>
        <taxon>Vertebrata</taxon>
        <taxon>Euteleostomi</taxon>
        <taxon>Archelosauria</taxon>
        <taxon>Testudinata</taxon>
        <taxon>Testudines</taxon>
        <taxon>Cryptodira</taxon>
        <taxon>Durocryptodira</taxon>
        <taxon>Americhelydia</taxon>
        <taxon>Chelonioidea</taxon>
        <taxon>Cheloniidae</taxon>
        <taxon>Chelonia</taxon>
    </lineage>
</organism>
<proteinExistence type="predicted"/>
<dbReference type="eggNOG" id="KOG1480">
    <property type="taxonomic scope" value="Eukaryota"/>
</dbReference>
<dbReference type="Proteomes" id="UP000031443">
    <property type="component" value="Unassembled WGS sequence"/>
</dbReference>
<gene>
    <name evidence="2" type="ORF">UY3_10565</name>
</gene>
<dbReference type="EMBL" id="KB540908">
    <property type="protein sequence ID" value="EMP32353.1"/>
    <property type="molecule type" value="Genomic_DNA"/>
</dbReference>
<dbReference type="STRING" id="8469.M7BK27"/>
<evidence type="ECO:0000256" key="1">
    <source>
        <dbReference type="SAM" id="MobiDB-lite"/>
    </source>
</evidence>
<sequence>MGPRLFQKPCLLVFKHCSGNATQARACTSNTDLLSSKTWDPVWVREGMRAETTSDERRIHLSHFRYFACQQSPAAAILEVFEEQNGNLRDLYNVMVAMGRSDCALVIEGFLNGTSSGHCCMLATSARSQAGIDRPWNMNGKSTGSPQPGPLGQGSCRRELTKGERLSCSGWCSASCTGFPLHLNSGGRLHRC</sequence>
<evidence type="ECO:0000313" key="2">
    <source>
        <dbReference type="EMBL" id="EMP32353.1"/>
    </source>
</evidence>
<accession>M7BK27</accession>
<reference evidence="3" key="1">
    <citation type="journal article" date="2013" name="Nat. Genet.">
        <title>The draft genomes of soft-shell turtle and green sea turtle yield insights into the development and evolution of the turtle-specific body plan.</title>
        <authorList>
            <person name="Wang Z."/>
            <person name="Pascual-Anaya J."/>
            <person name="Zadissa A."/>
            <person name="Li W."/>
            <person name="Niimura Y."/>
            <person name="Huang Z."/>
            <person name="Li C."/>
            <person name="White S."/>
            <person name="Xiong Z."/>
            <person name="Fang D."/>
            <person name="Wang B."/>
            <person name="Ming Y."/>
            <person name="Chen Y."/>
            <person name="Zheng Y."/>
            <person name="Kuraku S."/>
            <person name="Pignatelli M."/>
            <person name="Herrero J."/>
            <person name="Beal K."/>
            <person name="Nozawa M."/>
            <person name="Li Q."/>
            <person name="Wang J."/>
            <person name="Zhang H."/>
            <person name="Yu L."/>
            <person name="Shigenobu S."/>
            <person name="Wang J."/>
            <person name="Liu J."/>
            <person name="Flicek P."/>
            <person name="Searle S."/>
            <person name="Wang J."/>
            <person name="Kuratani S."/>
            <person name="Yin Y."/>
            <person name="Aken B."/>
            <person name="Zhang G."/>
            <person name="Irie N."/>
        </authorList>
    </citation>
    <scope>NUCLEOTIDE SEQUENCE [LARGE SCALE GENOMIC DNA]</scope>
</reference>
<name>M7BK27_CHEMY</name>
<dbReference type="Gene3D" id="1.10.533.10">
    <property type="entry name" value="Death Domain, Fas"/>
    <property type="match status" value="1"/>
</dbReference>
<dbReference type="AlphaFoldDB" id="M7BK27"/>
<keyword evidence="3" id="KW-1185">Reference proteome</keyword>
<evidence type="ECO:0000313" key="3">
    <source>
        <dbReference type="Proteomes" id="UP000031443"/>
    </source>
</evidence>